<dbReference type="Proteomes" id="UP000503349">
    <property type="component" value="Chromosome 9"/>
</dbReference>
<reference evidence="1 2" key="1">
    <citation type="submission" date="2019-02" db="EMBL/GenBank/DDBJ databases">
        <title>Opniocepnalus argus genome.</title>
        <authorList>
            <person name="Zhou C."/>
            <person name="Xiao S."/>
        </authorList>
    </citation>
    <scope>NUCLEOTIDE SEQUENCE [LARGE SCALE GENOMIC DNA]</scope>
    <source>
        <strain evidence="1">OARG1902GOOAL</strain>
        <tissue evidence="1">Muscle</tissue>
    </source>
</reference>
<dbReference type="AlphaFoldDB" id="A0A6G1PUS8"/>
<proteinExistence type="predicted"/>
<accession>A0A6G1PUS8</accession>
<organism evidence="1 2">
    <name type="scientific">Channa argus</name>
    <name type="common">Northern snakehead</name>
    <name type="synonym">Ophicephalus argus</name>
    <dbReference type="NCBI Taxonomy" id="215402"/>
    <lineage>
        <taxon>Eukaryota</taxon>
        <taxon>Metazoa</taxon>
        <taxon>Chordata</taxon>
        <taxon>Craniata</taxon>
        <taxon>Vertebrata</taxon>
        <taxon>Euteleostomi</taxon>
        <taxon>Actinopterygii</taxon>
        <taxon>Neopterygii</taxon>
        <taxon>Teleostei</taxon>
        <taxon>Neoteleostei</taxon>
        <taxon>Acanthomorphata</taxon>
        <taxon>Anabantaria</taxon>
        <taxon>Anabantiformes</taxon>
        <taxon>Channoidei</taxon>
        <taxon>Channidae</taxon>
        <taxon>Channa</taxon>
    </lineage>
</organism>
<gene>
    <name evidence="1" type="ORF">EXN66_Car009746</name>
</gene>
<evidence type="ECO:0000313" key="2">
    <source>
        <dbReference type="Proteomes" id="UP000503349"/>
    </source>
</evidence>
<name>A0A6G1PUS8_CHAAH</name>
<protein>
    <submittedName>
        <fullName evidence="1">Uncharacterized protein</fullName>
    </submittedName>
</protein>
<dbReference type="EMBL" id="CM015720">
    <property type="protein sequence ID" value="KAF3694070.1"/>
    <property type="molecule type" value="Genomic_DNA"/>
</dbReference>
<sequence>MSDGKKNIKKAQTQKNDVTYGSHHKLGLPSVPAVVACWHPLVTAQDGNNPGQRIQGTVISEVRIP</sequence>
<evidence type="ECO:0000313" key="1">
    <source>
        <dbReference type="EMBL" id="KAF3694070.1"/>
    </source>
</evidence>
<reference evidence="2" key="2">
    <citation type="submission" date="2019-02" db="EMBL/GenBank/DDBJ databases">
        <title>Opniocepnalus argus Var Kimnra genome.</title>
        <authorList>
            <person name="Zhou C."/>
            <person name="Xiao S."/>
        </authorList>
    </citation>
    <scope>NUCLEOTIDE SEQUENCE [LARGE SCALE GENOMIC DNA]</scope>
</reference>
<keyword evidence="2" id="KW-1185">Reference proteome</keyword>